<evidence type="ECO:0000313" key="8">
    <source>
        <dbReference type="Proteomes" id="UP000559256"/>
    </source>
</evidence>
<feature type="domain" description="Xylanolytic transcriptional activator regulatory" evidence="6">
    <location>
        <begin position="342"/>
        <end position="415"/>
    </location>
</feature>
<evidence type="ECO:0000313" key="7">
    <source>
        <dbReference type="EMBL" id="KAF5323169.1"/>
    </source>
</evidence>
<dbReference type="AlphaFoldDB" id="A0A8H5BHA3"/>
<accession>A0A8H5BHA3</accession>
<evidence type="ECO:0000256" key="1">
    <source>
        <dbReference type="ARBA" id="ARBA00004123"/>
    </source>
</evidence>
<dbReference type="GO" id="GO:0003677">
    <property type="term" value="F:DNA binding"/>
    <property type="evidence" value="ECO:0007669"/>
    <property type="project" value="UniProtKB-KW"/>
</dbReference>
<reference evidence="7 8" key="1">
    <citation type="journal article" date="2020" name="ISME J.">
        <title>Uncovering the hidden diversity of litter-decomposition mechanisms in mushroom-forming fungi.</title>
        <authorList>
            <person name="Floudas D."/>
            <person name="Bentzer J."/>
            <person name="Ahren D."/>
            <person name="Johansson T."/>
            <person name="Persson P."/>
            <person name="Tunlid A."/>
        </authorList>
    </citation>
    <scope>NUCLEOTIDE SEQUENCE [LARGE SCALE GENOMIC DNA]</scope>
    <source>
        <strain evidence="7 8">CBS 291.85</strain>
    </source>
</reference>
<proteinExistence type="predicted"/>
<keyword evidence="2" id="KW-0479">Metal-binding</keyword>
<evidence type="ECO:0000256" key="3">
    <source>
        <dbReference type="ARBA" id="ARBA00023125"/>
    </source>
</evidence>
<evidence type="ECO:0000256" key="2">
    <source>
        <dbReference type="ARBA" id="ARBA00022723"/>
    </source>
</evidence>
<feature type="compositionally biased region" description="Low complexity" evidence="5">
    <location>
        <begin position="135"/>
        <end position="147"/>
    </location>
</feature>
<dbReference type="GO" id="GO:0003700">
    <property type="term" value="F:DNA-binding transcription factor activity"/>
    <property type="evidence" value="ECO:0007669"/>
    <property type="project" value="InterPro"/>
</dbReference>
<dbReference type="OrthoDB" id="4456959at2759"/>
<evidence type="ECO:0000259" key="6">
    <source>
        <dbReference type="SMART" id="SM00906"/>
    </source>
</evidence>
<dbReference type="PANTHER" id="PTHR46910">
    <property type="entry name" value="TRANSCRIPTION FACTOR PDR1"/>
    <property type="match status" value="1"/>
</dbReference>
<evidence type="ECO:0000256" key="5">
    <source>
        <dbReference type="SAM" id="MobiDB-lite"/>
    </source>
</evidence>
<dbReference type="SMART" id="SM00906">
    <property type="entry name" value="Fungal_trans"/>
    <property type="match status" value="1"/>
</dbReference>
<dbReference type="InterPro" id="IPR050987">
    <property type="entry name" value="AtrR-like"/>
</dbReference>
<dbReference type="GO" id="GO:0005634">
    <property type="term" value="C:nucleus"/>
    <property type="evidence" value="ECO:0007669"/>
    <property type="project" value="UniProtKB-SubCell"/>
</dbReference>
<gene>
    <name evidence="7" type="ORF">D9758_016789</name>
</gene>
<dbReference type="GO" id="GO:0006351">
    <property type="term" value="P:DNA-templated transcription"/>
    <property type="evidence" value="ECO:0007669"/>
    <property type="project" value="InterPro"/>
</dbReference>
<dbReference type="CDD" id="cd12148">
    <property type="entry name" value="fungal_TF_MHR"/>
    <property type="match status" value="1"/>
</dbReference>
<dbReference type="Proteomes" id="UP000559256">
    <property type="component" value="Unassembled WGS sequence"/>
</dbReference>
<dbReference type="PANTHER" id="PTHR46910:SF3">
    <property type="entry name" value="HALOTOLERANCE PROTEIN 9-RELATED"/>
    <property type="match status" value="1"/>
</dbReference>
<name>A0A8H5BHA3_9AGAR</name>
<protein>
    <recommendedName>
        <fullName evidence="6">Xylanolytic transcriptional activator regulatory domain-containing protein</fullName>
    </recommendedName>
</protein>
<keyword evidence="8" id="KW-1185">Reference proteome</keyword>
<organism evidence="7 8">
    <name type="scientific">Tetrapyrgos nigripes</name>
    <dbReference type="NCBI Taxonomy" id="182062"/>
    <lineage>
        <taxon>Eukaryota</taxon>
        <taxon>Fungi</taxon>
        <taxon>Dikarya</taxon>
        <taxon>Basidiomycota</taxon>
        <taxon>Agaricomycotina</taxon>
        <taxon>Agaricomycetes</taxon>
        <taxon>Agaricomycetidae</taxon>
        <taxon>Agaricales</taxon>
        <taxon>Marasmiineae</taxon>
        <taxon>Marasmiaceae</taxon>
        <taxon>Tetrapyrgos</taxon>
    </lineage>
</organism>
<keyword evidence="4" id="KW-0539">Nucleus</keyword>
<keyword evidence="3" id="KW-0238">DNA-binding</keyword>
<comment type="subcellular location">
    <subcellularLocation>
        <location evidence="1">Nucleus</location>
    </subcellularLocation>
</comment>
<dbReference type="EMBL" id="JAACJM010000398">
    <property type="protein sequence ID" value="KAF5323169.1"/>
    <property type="molecule type" value="Genomic_DNA"/>
</dbReference>
<dbReference type="GO" id="GO:0008270">
    <property type="term" value="F:zinc ion binding"/>
    <property type="evidence" value="ECO:0007669"/>
    <property type="project" value="InterPro"/>
</dbReference>
<dbReference type="Pfam" id="PF04082">
    <property type="entry name" value="Fungal_trans"/>
    <property type="match status" value="1"/>
</dbReference>
<comment type="caution">
    <text evidence="7">The sequence shown here is derived from an EMBL/GenBank/DDBJ whole genome shotgun (WGS) entry which is preliminary data.</text>
</comment>
<feature type="region of interest" description="Disordered" evidence="5">
    <location>
        <begin position="127"/>
        <end position="155"/>
    </location>
</feature>
<dbReference type="InterPro" id="IPR007219">
    <property type="entry name" value="XnlR_reg_dom"/>
</dbReference>
<sequence>MLAMNVGGEKYDVSITQARSASLGNVHFDLLSGDSANMPDGVCSSCISLGFTCTHLAGNKKRGPKTNANFAAVKAIISSILSDAPNTFIIPKHEDSVREILVEIASYVRHLEKELVHARRHESLIQYQSSPMVKGDSPSQTGPSPSTGDDDSDYSEGELLSQEMAKVRISRMENRHFGKSSSAFLIASGLEFLKYGPAFIKRSEYWVLSPYERTRVEEEPMLQFPDNDHLQSLLEAYFTFHHPYQPLLHQASFERSVAERLHLRNHQFGALLLAVCSVASKYSDDPRNLPKDSSAVLALGWRWFQQLKLTRSTFGEPVSLYELQTYCLQIHFLQTSYQIETAWVLAGLCIRFAHERGLHRRRDPLEKPTLERELWKRAFWFLVCVDTIMGTSLGRPGATSKDDYDLEPLIEFDDSAWDSPLIDVSALAPSKTSSSAYWNCLIQLIEILSFTQRTLYSIRKSELVETMGISDTQWSENAARQIDSALNNWEDTLPSHLKWDPHGPNNIHLVQSATLHAIYYWIQMHAHRSFIPVLKRGGPVSIKFPSVAICMNAGRSCVNIVDALFKRHRYLTLPLPSVLFNASVIILICLFRTKELQLQLNRQKEILNVYKCLEILRELEKRIKNAGRFWYLPIQLLTLVRDFLHCCALTSDLIQAIVSSEGLQLPFQEEPQETLKQRRETELEAFFDVNAAGQNPDPQLSLSASDWTKPMNIGTFPDEIGSAHQGPSHVYAQGNIPVVLRPVHGLQSVAYDSPNPMESNLSFGSSIPYNPLPTSVDSTRNEISQEDWDAFMANVDQFLGYGNFTF</sequence>
<evidence type="ECO:0000256" key="4">
    <source>
        <dbReference type="ARBA" id="ARBA00023242"/>
    </source>
</evidence>